<dbReference type="EMBL" id="OZ034817">
    <property type="protein sequence ID" value="CAL1379891.1"/>
    <property type="molecule type" value="Genomic_DNA"/>
</dbReference>
<reference evidence="2 3" key="1">
    <citation type="submission" date="2024-04" db="EMBL/GenBank/DDBJ databases">
        <authorList>
            <person name="Fracassetti M."/>
        </authorList>
    </citation>
    <scope>NUCLEOTIDE SEQUENCE [LARGE SCALE GENOMIC DNA]</scope>
</reference>
<sequence>MVSIGGRKGKDPIHTDHKNNDNNNVKFCNLGCLATALTARDPSVLAIMSEGEAEEVAERMVNGCSSTCSKKL</sequence>
<feature type="compositionally biased region" description="Basic and acidic residues" evidence="1">
    <location>
        <begin position="8"/>
        <end position="20"/>
    </location>
</feature>
<gene>
    <name evidence="2" type="ORF">LTRI10_LOCUS21379</name>
</gene>
<protein>
    <submittedName>
        <fullName evidence="2">Uncharacterized protein</fullName>
    </submittedName>
</protein>
<dbReference type="AlphaFoldDB" id="A0AAV2E1S9"/>
<evidence type="ECO:0000256" key="1">
    <source>
        <dbReference type="SAM" id="MobiDB-lite"/>
    </source>
</evidence>
<proteinExistence type="predicted"/>
<dbReference type="Proteomes" id="UP001497516">
    <property type="component" value="Chromosome 4"/>
</dbReference>
<name>A0AAV2E1S9_9ROSI</name>
<feature type="region of interest" description="Disordered" evidence="1">
    <location>
        <begin position="1"/>
        <end position="23"/>
    </location>
</feature>
<keyword evidence="3" id="KW-1185">Reference proteome</keyword>
<accession>A0AAV2E1S9</accession>
<evidence type="ECO:0000313" key="2">
    <source>
        <dbReference type="EMBL" id="CAL1379891.1"/>
    </source>
</evidence>
<organism evidence="2 3">
    <name type="scientific">Linum trigynum</name>
    <dbReference type="NCBI Taxonomy" id="586398"/>
    <lineage>
        <taxon>Eukaryota</taxon>
        <taxon>Viridiplantae</taxon>
        <taxon>Streptophyta</taxon>
        <taxon>Embryophyta</taxon>
        <taxon>Tracheophyta</taxon>
        <taxon>Spermatophyta</taxon>
        <taxon>Magnoliopsida</taxon>
        <taxon>eudicotyledons</taxon>
        <taxon>Gunneridae</taxon>
        <taxon>Pentapetalae</taxon>
        <taxon>rosids</taxon>
        <taxon>fabids</taxon>
        <taxon>Malpighiales</taxon>
        <taxon>Linaceae</taxon>
        <taxon>Linum</taxon>
    </lineage>
</organism>
<evidence type="ECO:0000313" key="3">
    <source>
        <dbReference type="Proteomes" id="UP001497516"/>
    </source>
</evidence>